<evidence type="ECO:0000256" key="1">
    <source>
        <dbReference type="ARBA" id="ARBA00004752"/>
    </source>
</evidence>
<dbReference type="InterPro" id="IPR050396">
    <property type="entry name" value="Glycosyltr_51/Transpeptidase"/>
</dbReference>
<keyword evidence="13" id="KW-0472">Membrane</keyword>
<dbReference type="Pfam" id="PF00905">
    <property type="entry name" value="Transpeptidase"/>
    <property type="match status" value="1"/>
</dbReference>
<dbReference type="AlphaFoldDB" id="A0A1M5TBQ1"/>
<dbReference type="STRING" id="996342.SAMN05443551_2165"/>
<dbReference type="PANTHER" id="PTHR32282">
    <property type="entry name" value="BINDING PROTEIN TRANSPEPTIDASE, PUTATIVE-RELATED"/>
    <property type="match status" value="1"/>
</dbReference>
<dbReference type="InterPro" id="IPR001460">
    <property type="entry name" value="PCN-bd_Tpept"/>
</dbReference>
<dbReference type="Proteomes" id="UP000184221">
    <property type="component" value="Unassembled WGS sequence"/>
</dbReference>
<feature type="region of interest" description="Disordered" evidence="12">
    <location>
        <begin position="672"/>
        <end position="705"/>
    </location>
</feature>
<feature type="domain" description="Glycosyl transferase family 51" evidence="15">
    <location>
        <begin position="123"/>
        <end position="305"/>
    </location>
</feature>
<evidence type="ECO:0000313" key="16">
    <source>
        <dbReference type="EMBL" id="SHH48235.1"/>
    </source>
</evidence>
<accession>A0A1M5TBQ1</accession>
<protein>
    <recommendedName>
        <fullName evidence="10">peptidoglycan glycosyltransferase</fullName>
        <ecNumber evidence="10">2.4.99.28</ecNumber>
    </recommendedName>
</protein>
<comment type="pathway">
    <text evidence="1">Cell wall biogenesis; peptidoglycan biosynthesis.</text>
</comment>
<evidence type="ECO:0000256" key="13">
    <source>
        <dbReference type="SAM" id="Phobius"/>
    </source>
</evidence>
<feature type="compositionally biased region" description="Low complexity" evidence="12">
    <location>
        <begin position="684"/>
        <end position="703"/>
    </location>
</feature>
<comment type="similarity">
    <text evidence="2">In the C-terminal section; belongs to the transpeptidase family.</text>
</comment>
<evidence type="ECO:0000256" key="5">
    <source>
        <dbReference type="ARBA" id="ARBA00022670"/>
    </source>
</evidence>
<keyword evidence="6" id="KW-0328">Glycosyltransferase</keyword>
<evidence type="ECO:0000256" key="9">
    <source>
        <dbReference type="ARBA" id="ARBA00023268"/>
    </source>
</evidence>
<dbReference type="GO" id="GO:0009252">
    <property type="term" value="P:peptidoglycan biosynthetic process"/>
    <property type="evidence" value="ECO:0007669"/>
    <property type="project" value="UniProtKB-UniPathway"/>
</dbReference>
<keyword evidence="8" id="KW-0378">Hydrolase</keyword>
<keyword evidence="9" id="KW-0511">Multifunctional enzyme</keyword>
<dbReference type="InterPro" id="IPR036950">
    <property type="entry name" value="PBP_transglycosylase"/>
</dbReference>
<evidence type="ECO:0000256" key="7">
    <source>
        <dbReference type="ARBA" id="ARBA00022679"/>
    </source>
</evidence>
<dbReference type="EC" id="2.4.99.28" evidence="10"/>
<dbReference type="GO" id="GO:0030288">
    <property type="term" value="C:outer membrane-bounded periplasmic space"/>
    <property type="evidence" value="ECO:0007669"/>
    <property type="project" value="TreeGrafter"/>
</dbReference>
<comment type="catalytic activity">
    <reaction evidence="11">
        <text>[GlcNAc-(1-&gt;4)-Mur2Ac(oyl-L-Ala-gamma-D-Glu-L-Lys-D-Ala-D-Ala)](n)-di-trans,octa-cis-undecaprenyl diphosphate + beta-D-GlcNAc-(1-&gt;4)-Mur2Ac(oyl-L-Ala-gamma-D-Glu-L-Lys-D-Ala-D-Ala)-di-trans,octa-cis-undecaprenyl diphosphate = [GlcNAc-(1-&gt;4)-Mur2Ac(oyl-L-Ala-gamma-D-Glu-L-Lys-D-Ala-D-Ala)](n+1)-di-trans,octa-cis-undecaprenyl diphosphate + di-trans,octa-cis-undecaprenyl diphosphate + H(+)</text>
        <dbReference type="Rhea" id="RHEA:23708"/>
        <dbReference type="Rhea" id="RHEA-COMP:9602"/>
        <dbReference type="Rhea" id="RHEA-COMP:9603"/>
        <dbReference type="ChEBI" id="CHEBI:15378"/>
        <dbReference type="ChEBI" id="CHEBI:58405"/>
        <dbReference type="ChEBI" id="CHEBI:60033"/>
        <dbReference type="ChEBI" id="CHEBI:78435"/>
        <dbReference type="EC" id="2.4.99.28"/>
    </reaction>
</comment>
<dbReference type="Gene3D" id="3.40.710.10">
    <property type="entry name" value="DD-peptidase/beta-lactamase superfamily"/>
    <property type="match status" value="1"/>
</dbReference>
<dbReference type="OrthoDB" id="9766909at2"/>
<dbReference type="RefSeq" id="WP_072777548.1">
    <property type="nucleotide sequence ID" value="NZ_FQXC01000003.1"/>
</dbReference>
<dbReference type="GO" id="GO:0008955">
    <property type="term" value="F:peptidoglycan glycosyltransferase activity"/>
    <property type="evidence" value="ECO:0007669"/>
    <property type="project" value="UniProtKB-EC"/>
</dbReference>
<dbReference type="PANTHER" id="PTHR32282:SF33">
    <property type="entry name" value="PEPTIDOGLYCAN GLYCOSYLTRANSFERASE"/>
    <property type="match status" value="1"/>
</dbReference>
<evidence type="ECO:0000256" key="6">
    <source>
        <dbReference type="ARBA" id="ARBA00022676"/>
    </source>
</evidence>
<feature type="compositionally biased region" description="Pro residues" evidence="12">
    <location>
        <begin position="673"/>
        <end position="683"/>
    </location>
</feature>
<evidence type="ECO:0000256" key="11">
    <source>
        <dbReference type="ARBA" id="ARBA00049902"/>
    </source>
</evidence>
<keyword evidence="13" id="KW-0812">Transmembrane</keyword>
<gene>
    <name evidence="16" type="ORF">SAMN05443551_2165</name>
</gene>
<dbReference type="GO" id="GO:0008658">
    <property type="term" value="F:penicillin binding"/>
    <property type="evidence" value="ECO:0007669"/>
    <property type="project" value="InterPro"/>
</dbReference>
<evidence type="ECO:0000256" key="10">
    <source>
        <dbReference type="ARBA" id="ARBA00044770"/>
    </source>
</evidence>
<evidence type="ECO:0000313" key="17">
    <source>
        <dbReference type="Proteomes" id="UP000184221"/>
    </source>
</evidence>
<evidence type="ECO:0000256" key="12">
    <source>
        <dbReference type="SAM" id="MobiDB-lite"/>
    </source>
</evidence>
<keyword evidence="13" id="KW-1133">Transmembrane helix</keyword>
<dbReference type="SUPFAM" id="SSF56601">
    <property type="entry name" value="beta-lactamase/transpeptidase-like"/>
    <property type="match status" value="1"/>
</dbReference>
<dbReference type="GO" id="GO:0006508">
    <property type="term" value="P:proteolysis"/>
    <property type="evidence" value="ECO:0007669"/>
    <property type="project" value="UniProtKB-KW"/>
</dbReference>
<organism evidence="16 17">
    <name type="scientific">Marivita hallyeonensis</name>
    <dbReference type="NCBI Taxonomy" id="996342"/>
    <lineage>
        <taxon>Bacteria</taxon>
        <taxon>Pseudomonadati</taxon>
        <taxon>Pseudomonadota</taxon>
        <taxon>Alphaproteobacteria</taxon>
        <taxon>Rhodobacterales</taxon>
        <taxon>Roseobacteraceae</taxon>
        <taxon>Marivita</taxon>
    </lineage>
</organism>
<feature type="compositionally biased region" description="Basic and acidic residues" evidence="12">
    <location>
        <begin position="1"/>
        <end position="16"/>
    </location>
</feature>
<dbReference type="SUPFAM" id="SSF53955">
    <property type="entry name" value="Lysozyme-like"/>
    <property type="match status" value="1"/>
</dbReference>
<sequence>MTDSRRGKGRLVADRRYPKKAQPKAKARKPAQTKRRRTAAKAPRRGIVGFFSRIIGWILRFFVRLFMRAGIVAALIIAAFVGYAYTTLPDVSTASDGRARGSVQLLDRDGVAFAWRGDQFGGIVTADSVSPHLKNAVVATEDKRFYRHFGISPRGIASAVRINLSEGRGPLSGHGGSTITQQTAKLLCLGVEYDPSEWESEAEYVSDCRRGSLYRKGKEAIYALAMELKYSKDEILSIYLNRAYMGGGAYGAAAASERFFSKPASALTPQEGAMIAGLLTAPSSLAPTSNLERSQARAATVLRLMNEQGYLTDEQTRAAQANPATLSQQAQTQTGGYFADWVMQSGPDFFTRDTTEDVIIETTLDQRIQSAVEEAVKTVFATKVREGSKAQTAVVVMSADGAVRGMVGGRKTNVAGVFNRATQAKRQTGSAFKPFVYATALELGYSPYDTVQDSPFCMNIPGSGQWCPENYTRDYKGTVTLVDALAASLNVPAVKISESVGRDLVRKVSVDFGIDSPLTDTPALALGASEASLLEMTGAFAGILNGGSSVTPYGLKELRLKGDDTQIMGTGGGIGERVIQEDAARQLIWMMEKVVTNGTGTRARLPDRQAAGKTGTTQAARDAWFIGFTADYVAGVWMGYDDNTPLTGVTGGGLPAEIWHETMLRVHQGLPAQPLPMIAPDPPRQVAQPERAQPQRQQPRPQRTGNALENALNQLLRDILGQN</sequence>
<dbReference type="NCBIfam" id="TIGR02074">
    <property type="entry name" value="PBP_1a_fam"/>
    <property type="match status" value="1"/>
</dbReference>
<evidence type="ECO:0000256" key="2">
    <source>
        <dbReference type="ARBA" id="ARBA00007090"/>
    </source>
</evidence>
<dbReference type="GO" id="GO:0004180">
    <property type="term" value="F:carboxypeptidase activity"/>
    <property type="evidence" value="ECO:0007669"/>
    <property type="project" value="UniProtKB-KW"/>
</dbReference>
<feature type="compositionally biased region" description="Basic residues" evidence="12">
    <location>
        <begin position="17"/>
        <end position="40"/>
    </location>
</feature>
<evidence type="ECO:0000256" key="3">
    <source>
        <dbReference type="ARBA" id="ARBA00007739"/>
    </source>
</evidence>
<proteinExistence type="inferred from homology"/>
<reference evidence="16 17" key="1">
    <citation type="submission" date="2016-11" db="EMBL/GenBank/DDBJ databases">
        <authorList>
            <person name="Jaros S."/>
            <person name="Januszkiewicz K."/>
            <person name="Wedrychowicz H."/>
        </authorList>
    </citation>
    <scope>NUCLEOTIDE SEQUENCE [LARGE SCALE GENOMIC DNA]</scope>
    <source>
        <strain evidence="16 17">DSM 29431</strain>
    </source>
</reference>
<dbReference type="InterPro" id="IPR012338">
    <property type="entry name" value="Beta-lactam/transpept-like"/>
</dbReference>
<comment type="similarity">
    <text evidence="3">In the N-terminal section; belongs to the glycosyltransferase 51 family.</text>
</comment>
<keyword evidence="4" id="KW-0121">Carboxypeptidase</keyword>
<dbReference type="Pfam" id="PF00912">
    <property type="entry name" value="Transgly"/>
    <property type="match status" value="1"/>
</dbReference>
<evidence type="ECO:0000259" key="15">
    <source>
        <dbReference type="Pfam" id="PF00912"/>
    </source>
</evidence>
<dbReference type="UniPathway" id="UPA00219"/>
<feature type="transmembrane region" description="Helical" evidence="13">
    <location>
        <begin position="65"/>
        <end position="85"/>
    </location>
</feature>
<evidence type="ECO:0000256" key="4">
    <source>
        <dbReference type="ARBA" id="ARBA00022645"/>
    </source>
</evidence>
<evidence type="ECO:0000256" key="8">
    <source>
        <dbReference type="ARBA" id="ARBA00022801"/>
    </source>
</evidence>
<dbReference type="EMBL" id="FQXC01000003">
    <property type="protein sequence ID" value="SHH48235.1"/>
    <property type="molecule type" value="Genomic_DNA"/>
</dbReference>
<dbReference type="Gene3D" id="1.10.3810.10">
    <property type="entry name" value="Biosynthetic peptidoglycan transglycosylase-like"/>
    <property type="match status" value="1"/>
</dbReference>
<feature type="region of interest" description="Disordered" evidence="12">
    <location>
        <begin position="1"/>
        <end position="40"/>
    </location>
</feature>
<dbReference type="InterPro" id="IPR023346">
    <property type="entry name" value="Lysozyme-like_dom_sf"/>
</dbReference>
<dbReference type="InterPro" id="IPR001264">
    <property type="entry name" value="Glyco_trans_51"/>
</dbReference>
<feature type="domain" description="Penicillin-binding protein transpeptidase" evidence="14">
    <location>
        <begin position="392"/>
        <end position="631"/>
    </location>
</feature>
<name>A0A1M5TBQ1_9RHOB</name>
<keyword evidence="17" id="KW-1185">Reference proteome</keyword>
<keyword evidence="7" id="KW-0808">Transferase</keyword>
<keyword evidence="5" id="KW-0645">Protease</keyword>
<evidence type="ECO:0000259" key="14">
    <source>
        <dbReference type="Pfam" id="PF00905"/>
    </source>
</evidence>